<dbReference type="CDD" id="cd07341">
    <property type="entry name" value="M56_BlaR1_MecR1_like"/>
    <property type="match status" value="1"/>
</dbReference>
<dbReference type="AlphaFoldDB" id="A0A2N3HT80"/>
<feature type="transmembrane region" description="Helical" evidence="3">
    <location>
        <begin position="20"/>
        <end position="38"/>
    </location>
</feature>
<comment type="subcellular location">
    <subcellularLocation>
        <location evidence="1">Cell outer membrane</location>
        <topology evidence="1">Multi-pass membrane protein</topology>
    </subcellularLocation>
</comment>
<comment type="similarity">
    <text evidence="1">Belongs to the TonB-dependent receptor family.</text>
</comment>
<keyword evidence="1 3" id="KW-0812">Transmembrane</keyword>
<keyword evidence="6" id="KW-1185">Reference proteome</keyword>
<comment type="caution">
    <text evidence="5">The sequence shown here is derived from an EMBL/GenBank/DDBJ whole genome shotgun (WGS) entry which is preliminary data.</text>
</comment>
<reference evidence="5 6" key="1">
    <citation type="journal article" date="2017" name="Front. Microbiol.">
        <title>Labilibaculum manganireducens gen. nov., sp. nov. and Labilibaculum filiforme sp. nov., Novel Bacteroidetes Isolated from Subsurface Sediments of the Baltic Sea.</title>
        <authorList>
            <person name="Vandieken V."/>
            <person name="Marshall I.P."/>
            <person name="Niemann H."/>
            <person name="Engelen B."/>
            <person name="Cypionka H."/>
        </authorList>
    </citation>
    <scope>NUCLEOTIDE SEQUENCE [LARGE SCALE GENOMIC DNA]</scope>
    <source>
        <strain evidence="5 6">59.16B</strain>
    </source>
</reference>
<feature type="region of interest" description="Disordered" evidence="2">
    <location>
        <begin position="369"/>
        <end position="402"/>
    </location>
</feature>
<evidence type="ECO:0000313" key="6">
    <source>
        <dbReference type="Proteomes" id="UP000233535"/>
    </source>
</evidence>
<dbReference type="PANTHER" id="PTHR34978:SF3">
    <property type="entry name" value="SLR0241 PROTEIN"/>
    <property type="match status" value="1"/>
</dbReference>
<organism evidence="5 6">
    <name type="scientific">Labilibaculum filiforme</name>
    <dbReference type="NCBI Taxonomy" id="1940526"/>
    <lineage>
        <taxon>Bacteria</taxon>
        <taxon>Pseudomonadati</taxon>
        <taxon>Bacteroidota</taxon>
        <taxon>Bacteroidia</taxon>
        <taxon>Marinilabiliales</taxon>
        <taxon>Marinifilaceae</taxon>
        <taxon>Labilibaculum</taxon>
    </lineage>
</organism>
<dbReference type="GO" id="GO:0009279">
    <property type="term" value="C:cell outer membrane"/>
    <property type="evidence" value="ECO:0007669"/>
    <property type="project" value="UniProtKB-SubCell"/>
</dbReference>
<dbReference type="PANTHER" id="PTHR34978">
    <property type="entry name" value="POSSIBLE SENSOR-TRANSDUCER PROTEIN BLAR"/>
    <property type="match status" value="1"/>
</dbReference>
<dbReference type="PROSITE" id="PS52016">
    <property type="entry name" value="TONB_DEPENDENT_REC_3"/>
    <property type="match status" value="1"/>
</dbReference>
<dbReference type="Pfam" id="PF05569">
    <property type="entry name" value="Peptidase_M56"/>
    <property type="match status" value="1"/>
</dbReference>
<feature type="transmembrane region" description="Helical" evidence="3">
    <location>
        <begin position="113"/>
        <end position="134"/>
    </location>
</feature>
<sequence length="810" mass="91144">MELINNFNIYELSQTIGWTLIHSVWQATAIGGLIWLLFQFISKDNARIRYALSSFGLLLLFVTSAITFYRYLPSNTNTAFADFTVQLGNLENLPQKTYYDRLWIELQMHLKNIFPYLVQIWVIGMLFLSINLILKYIYSLKLKNHLSYPLRSEYNTITESLMVKFNLKQTILFKESGLLEIPSVIGYFKPIVLIPVSMLSGIPKNQLEIIIAHELAHIRRHDYLLQFIQEIFELIFFYHPVVWWLSSVVNTEREHICDDLAVKVCGESLTLIKALNNMEAIRKKQYEMVLSFSGKKGKVLNRIKRILRPKNSNTPRKERFVLSGVFTLLFAGLFLISNFAISGNLNSQKALFSKISILENTTHSTNQSVQNEEVLFQASPAKSDPKKKKKKKEDKTKTISENKNPDEVNEVFEVAEIDEVAEIFEITEVEKIEIPTMPSFPSAPDAPINSTNHQKFNFPKDSVIITSIDSSKQPLFILDGKEITRSQMDLSPNEIASISVIKDDSAIKLYGKKAKNGVILITSKPNAKQEVELKFGSTKNPPLFFIDGKKTSPNEADKIDSEHIESINVIKGENATNKYGEDAKNGAVEITTKTLKTSDKSSTKLKFGSTKNPPIFIINGEKTSPNEADKIDSENIESINVIKGENATNKYGEDAKNGAVEITTKTLKTSDKSSTKLKFGSTKNPPIFIINGEKTSPNEADKIDSENIESINVIKGENATNKYGEDAKNGAVEITTKTLKTSDKSSTKLKFGSTKNPPIFIINGEKISEEKAKKIDPNSIDYITILRDENATKQYGEEAKNGAVVIRLNQ</sequence>
<keyword evidence="1 3" id="KW-0472">Membrane</keyword>
<protein>
    <recommendedName>
        <fullName evidence="4">Peptidase M56 domain-containing protein</fullName>
    </recommendedName>
</protein>
<dbReference type="InterPro" id="IPR037066">
    <property type="entry name" value="Plug_dom_sf"/>
</dbReference>
<dbReference type="OrthoDB" id="15218at2"/>
<dbReference type="InterPro" id="IPR008756">
    <property type="entry name" value="Peptidase_M56"/>
</dbReference>
<dbReference type="Gene3D" id="2.170.130.10">
    <property type="entry name" value="TonB-dependent receptor, plug domain"/>
    <property type="match status" value="5"/>
</dbReference>
<accession>A0A2N3HT80</accession>
<evidence type="ECO:0000256" key="2">
    <source>
        <dbReference type="SAM" id="MobiDB-lite"/>
    </source>
</evidence>
<feature type="domain" description="Peptidase M56" evidence="4">
    <location>
        <begin position="106"/>
        <end position="263"/>
    </location>
</feature>
<dbReference type="Proteomes" id="UP000233535">
    <property type="component" value="Unassembled WGS sequence"/>
</dbReference>
<feature type="transmembrane region" description="Helical" evidence="3">
    <location>
        <begin position="320"/>
        <end position="341"/>
    </location>
</feature>
<gene>
    <name evidence="5" type="ORF">BZG02_16650</name>
</gene>
<dbReference type="EMBL" id="MVDD01000016">
    <property type="protein sequence ID" value="PKQ61262.1"/>
    <property type="molecule type" value="Genomic_DNA"/>
</dbReference>
<keyword evidence="1" id="KW-0998">Cell outer membrane</keyword>
<evidence type="ECO:0000256" key="1">
    <source>
        <dbReference type="PROSITE-ProRule" id="PRU01360"/>
    </source>
</evidence>
<keyword evidence="3" id="KW-1133">Transmembrane helix</keyword>
<proteinExistence type="inferred from homology"/>
<name>A0A2N3HT80_9BACT</name>
<feature type="transmembrane region" description="Helical" evidence="3">
    <location>
        <begin position="50"/>
        <end position="72"/>
    </location>
</feature>
<dbReference type="InterPro" id="IPR052173">
    <property type="entry name" value="Beta-lactam_resp_regulator"/>
</dbReference>
<dbReference type="InterPro" id="IPR039426">
    <property type="entry name" value="TonB-dep_rcpt-like"/>
</dbReference>
<dbReference type="RefSeq" id="WP_101262843.1">
    <property type="nucleotide sequence ID" value="NZ_MVDD01000016.1"/>
</dbReference>
<evidence type="ECO:0000259" key="4">
    <source>
        <dbReference type="Pfam" id="PF05569"/>
    </source>
</evidence>
<keyword evidence="1" id="KW-1134">Transmembrane beta strand</keyword>
<keyword evidence="1" id="KW-0813">Transport</keyword>
<evidence type="ECO:0000313" key="5">
    <source>
        <dbReference type="EMBL" id="PKQ61262.1"/>
    </source>
</evidence>
<dbReference type="SUPFAM" id="SSF56935">
    <property type="entry name" value="Porins"/>
    <property type="match status" value="4"/>
</dbReference>
<evidence type="ECO:0000256" key="3">
    <source>
        <dbReference type="SAM" id="Phobius"/>
    </source>
</evidence>
<feature type="compositionally biased region" description="Basic and acidic residues" evidence="2">
    <location>
        <begin position="393"/>
        <end position="402"/>
    </location>
</feature>